<dbReference type="EMBL" id="FOGL01000007">
    <property type="protein sequence ID" value="SER60713.1"/>
    <property type="molecule type" value="Genomic_DNA"/>
</dbReference>
<feature type="transmembrane region" description="Helical" evidence="1">
    <location>
        <begin position="7"/>
        <end position="26"/>
    </location>
</feature>
<proteinExistence type="predicted"/>
<dbReference type="STRING" id="531814.SAMN04487944_1071"/>
<feature type="transmembrane region" description="Helical" evidence="1">
    <location>
        <begin position="86"/>
        <end position="106"/>
    </location>
</feature>
<sequence>MGHGKALAIKGVMTIVVLYLVLGLGFDISFMNVLLITLVLGLLSYMLGDLFILPKTSNLVATMADLGMAFVVIWLLGMALTGLSGGTMAGAAIIAALVMAVGEYFFHKYIFNNNITSHRSYRTSHEF</sequence>
<accession>A0A1H9QLV0</accession>
<keyword evidence="1" id="KW-0472">Membrane</keyword>
<keyword evidence="1" id="KW-1133">Transmembrane helix</keyword>
<protein>
    <recommendedName>
        <fullName evidence="4">4 TMS phage holin, superfamily IV</fullName>
    </recommendedName>
</protein>
<evidence type="ECO:0000313" key="3">
    <source>
        <dbReference type="Proteomes" id="UP000199687"/>
    </source>
</evidence>
<keyword evidence="3" id="KW-1185">Reference proteome</keyword>
<dbReference type="RefSeq" id="WP_089740414.1">
    <property type="nucleotide sequence ID" value="NZ_FOGL01000007.1"/>
</dbReference>
<keyword evidence="1" id="KW-0812">Transmembrane</keyword>
<evidence type="ECO:0000313" key="2">
    <source>
        <dbReference type="EMBL" id="SER60713.1"/>
    </source>
</evidence>
<dbReference type="OrthoDB" id="2111682at2"/>
<gene>
    <name evidence="2" type="ORF">SAMN04487944_1071</name>
</gene>
<dbReference type="Pfam" id="PF10710">
    <property type="entry name" value="DUF2512"/>
    <property type="match status" value="1"/>
</dbReference>
<evidence type="ECO:0008006" key="4">
    <source>
        <dbReference type="Google" id="ProtNLM"/>
    </source>
</evidence>
<dbReference type="Proteomes" id="UP000199687">
    <property type="component" value="Unassembled WGS sequence"/>
</dbReference>
<feature type="transmembrane region" description="Helical" evidence="1">
    <location>
        <begin position="59"/>
        <end position="80"/>
    </location>
</feature>
<organism evidence="2 3">
    <name type="scientific">Gracilibacillus ureilyticus</name>
    <dbReference type="NCBI Taxonomy" id="531814"/>
    <lineage>
        <taxon>Bacteria</taxon>
        <taxon>Bacillati</taxon>
        <taxon>Bacillota</taxon>
        <taxon>Bacilli</taxon>
        <taxon>Bacillales</taxon>
        <taxon>Bacillaceae</taxon>
        <taxon>Gracilibacillus</taxon>
    </lineage>
</organism>
<dbReference type="AlphaFoldDB" id="A0A1H9QLV0"/>
<dbReference type="InterPro" id="IPR019649">
    <property type="entry name" value="DUF2512"/>
</dbReference>
<feature type="transmembrane region" description="Helical" evidence="1">
    <location>
        <begin position="32"/>
        <end position="52"/>
    </location>
</feature>
<reference evidence="2 3" key="1">
    <citation type="submission" date="2016-10" db="EMBL/GenBank/DDBJ databases">
        <authorList>
            <person name="de Groot N.N."/>
        </authorList>
    </citation>
    <scope>NUCLEOTIDE SEQUENCE [LARGE SCALE GENOMIC DNA]</scope>
    <source>
        <strain evidence="2 3">CGMCC 1.7727</strain>
    </source>
</reference>
<evidence type="ECO:0000256" key="1">
    <source>
        <dbReference type="SAM" id="Phobius"/>
    </source>
</evidence>
<name>A0A1H9QLV0_9BACI</name>